<sequence length="171" mass="19166">MTLVPIATETIPTTTQLSYVVPHSANMVKQPVCLTLPTHVPSLETVQLYLHPLFYSPRQALRASSTTRGSIIDIFHTPVDSVNLVTPWMNAHHQRHNSHDEPHSLAPTTLVRSLHARPQPLCRWPTTDYVGKARCPLSHTRPPLHLPFLLSSLLSPLLLRLAAPEKICMYV</sequence>
<evidence type="ECO:0000313" key="2">
    <source>
        <dbReference type="Proteomes" id="UP000324222"/>
    </source>
</evidence>
<dbReference type="EMBL" id="VSRR010002995">
    <property type="protein sequence ID" value="MPC34152.1"/>
    <property type="molecule type" value="Genomic_DNA"/>
</dbReference>
<keyword evidence="2" id="KW-1185">Reference proteome</keyword>
<accession>A0A5B7EIZ3</accession>
<dbReference type="Proteomes" id="UP000324222">
    <property type="component" value="Unassembled WGS sequence"/>
</dbReference>
<proteinExistence type="predicted"/>
<comment type="caution">
    <text evidence="1">The sequence shown here is derived from an EMBL/GenBank/DDBJ whole genome shotgun (WGS) entry which is preliminary data.</text>
</comment>
<protein>
    <submittedName>
        <fullName evidence="1">Uncharacterized protein</fullName>
    </submittedName>
</protein>
<gene>
    <name evidence="1" type="ORF">E2C01_027532</name>
</gene>
<dbReference type="AlphaFoldDB" id="A0A5B7EIZ3"/>
<organism evidence="1 2">
    <name type="scientific">Portunus trituberculatus</name>
    <name type="common">Swimming crab</name>
    <name type="synonym">Neptunus trituberculatus</name>
    <dbReference type="NCBI Taxonomy" id="210409"/>
    <lineage>
        <taxon>Eukaryota</taxon>
        <taxon>Metazoa</taxon>
        <taxon>Ecdysozoa</taxon>
        <taxon>Arthropoda</taxon>
        <taxon>Crustacea</taxon>
        <taxon>Multicrustacea</taxon>
        <taxon>Malacostraca</taxon>
        <taxon>Eumalacostraca</taxon>
        <taxon>Eucarida</taxon>
        <taxon>Decapoda</taxon>
        <taxon>Pleocyemata</taxon>
        <taxon>Brachyura</taxon>
        <taxon>Eubrachyura</taxon>
        <taxon>Portunoidea</taxon>
        <taxon>Portunidae</taxon>
        <taxon>Portuninae</taxon>
        <taxon>Portunus</taxon>
    </lineage>
</organism>
<evidence type="ECO:0000313" key="1">
    <source>
        <dbReference type="EMBL" id="MPC34152.1"/>
    </source>
</evidence>
<name>A0A5B7EIZ3_PORTR</name>
<reference evidence="1 2" key="1">
    <citation type="submission" date="2019-05" db="EMBL/GenBank/DDBJ databases">
        <title>Another draft genome of Portunus trituberculatus and its Hox gene families provides insights of decapod evolution.</title>
        <authorList>
            <person name="Jeong J.-H."/>
            <person name="Song I."/>
            <person name="Kim S."/>
            <person name="Choi T."/>
            <person name="Kim D."/>
            <person name="Ryu S."/>
            <person name="Kim W."/>
        </authorList>
    </citation>
    <scope>NUCLEOTIDE SEQUENCE [LARGE SCALE GENOMIC DNA]</scope>
    <source>
        <tissue evidence="1">Muscle</tissue>
    </source>
</reference>